<evidence type="ECO:0000259" key="4">
    <source>
        <dbReference type="Pfam" id="PF00082"/>
    </source>
</evidence>
<dbReference type="InterPro" id="IPR050131">
    <property type="entry name" value="Peptidase_S8_subtilisin-like"/>
</dbReference>
<comment type="caution">
    <text evidence="5">The sequence shown here is derived from an EMBL/GenBank/DDBJ whole genome shotgun (WGS) entry which is preliminary data.</text>
</comment>
<dbReference type="SUPFAM" id="SSF52743">
    <property type="entry name" value="Subtilisin-like"/>
    <property type="match status" value="1"/>
</dbReference>
<reference evidence="5 6" key="1">
    <citation type="submission" date="2016-08" db="EMBL/GenBank/DDBJ databases">
        <title>A Parts List for Fungal Cellulosomes Revealed by Comparative Genomics.</title>
        <authorList>
            <consortium name="DOE Joint Genome Institute"/>
            <person name="Haitjema C.H."/>
            <person name="Gilmore S.P."/>
            <person name="Henske J.K."/>
            <person name="Solomon K.V."/>
            <person name="De Groot R."/>
            <person name="Kuo A."/>
            <person name="Mondo S.J."/>
            <person name="Salamov A.A."/>
            <person name="Labutti K."/>
            <person name="Zhao Z."/>
            <person name="Chiniquy J."/>
            <person name="Barry K."/>
            <person name="Brewer H.M."/>
            <person name="Purvine S.O."/>
            <person name="Wright A.T."/>
            <person name="Boxma B."/>
            <person name="Van Alen T."/>
            <person name="Hackstein J.H."/>
            <person name="Baker S.E."/>
            <person name="Grigoriev I.V."/>
            <person name="O'Malley M.A."/>
        </authorList>
    </citation>
    <scope>NUCLEOTIDE SEQUENCE [LARGE SCALE GENOMIC DNA]</scope>
    <source>
        <strain evidence="5 6">S4</strain>
    </source>
</reference>
<evidence type="ECO:0000256" key="1">
    <source>
        <dbReference type="ARBA" id="ARBA00011073"/>
    </source>
</evidence>
<protein>
    <recommendedName>
        <fullName evidence="4">Peptidase S8/S53 domain-containing protein</fullName>
    </recommendedName>
</protein>
<dbReference type="Pfam" id="PF00082">
    <property type="entry name" value="Peptidase_S8"/>
    <property type="match status" value="1"/>
</dbReference>
<evidence type="ECO:0000313" key="6">
    <source>
        <dbReference type="Proteomes" id="UP000193944"/>
    </source>
</evidence>
<evidence type="ECO:0000313" key="5">
    <source>
        <dbReference type="EMBL" id="ORX78051.1"/>
    </source>
</evidence>
<dbReference type="Gene3D" id="3.40.50.200">
    <property type="entry name" value="Peptidase S8/S53 domain"/>
    <property type="match status" value="1"/>
</dbReference>
<dbReference type="PANTHER" id="PTHR43806">
    <property type="entry name" value="PEPTIDASE S8"/>
    <property type="match status" value="1"/>
</dbReference>
<feature type="domain" description="Peptidase S8/S53" evidence="4">
    <location>
        <begin position="39"/>
        <end position="136"/>
    </location>
</feature>
<organism evidence="5 6">
    <name type="scientific">Anaeromyces robustus</name>
    <dbReference type="NCBI Taxonomy" id="1754192"/>
    <lineage>
        <taxon>Eukaryota</taxon>
        <taxon>Fungi</taxon>
        <taxon>Fungi incertae sedis</taxon>
        <taxon>Chytridiomycota</taxon>
        <taxon>Chytridiomycota incertae sedis</taxon>
        <taxon>Neocallimastigomycetes</taxon>
        <taxon>Neocallimastigales</taxon>
        <taxon>Neocallimastigaceae</taxon>
        <taxon>Anaeromyces</taxon>
    </lineage>
</organism>
<feature type="non-terminal residue" evidence="5">
    <location>
        <position position="1"/>
    </location>
</feature>
<dbReference type="GO" id="GO:0004252">
    <property type="term" value="F:serine-type endopeptidase activity"/>
    <property type="evidence" value="ECO:0007669"/>
    <property type="project" value="InterPro"/>
</dbReference>
<evidence type="ECO:0000256" key="2">
    <source>
        <dbReference type="ARBA" id="ARBA00022670"/>
    </source>
</evidence>
<dbReference type="Proteomes" id="UP000193944">
    <property type="component" value="Unassembled WGS sequence"/>
</dbReference>
<name>A0A1Y1WWW6_9FUNG</name>
<accession>A0A1Y1WWW6</accession>
<comment type="similarity">
    <text evidence="1">Belongs to the peptidase S8 family.</text>
</comment>
<evidence type="ECO:0000256" key="3">
    <source>
        <dbReference type="ARBA" id="ARBA00022825"/>
    </source>
</evidence>
<dbReference type="AlphaFoldDB" id="A0A1Y1WWW6"/>
<keyword evidence="6" id="KW-1185">Reference proteome</keyword>
<dbReference type="STRING" id="1754192.A0A1Y1WWW6"/>
<keyword evidence="3" id="KW-0720">Serine protease</keyword>
<dbReference type="OrthoDB" id="19448at2759"/>
<dbReference type="GO" id="GO:0006508">
    <property type="term" value="P:proteolysis"/>
    <property type="evidence" value="ECO:0007669"/>
    <property type="project" value="UniProtKB-KW"/>
</dbReference>
<keyword evidence="2" id="KW-0645">Protease</keyword>
<dbReference type="InterPro" id="IPR036852">
    <property type="entry name" value="Peptidase_S8/S53_dom_sf"/>
</dbReference>
<dbReference type="EMBL" id="MCFG01000225">
    <property type="protein sequence ID" value="ORX78051.1"/>
    <property type="molecule type" value="Genomic_DNA"/>
</dbReference>
<dbReference type="GO" id="GO:0005615">
    <property type="term" value="C:extracellular space"/>
    <property type="evidence" value="ECO:0007669"/>
    <property type="project" value="TreeGrafter"/>
</dbReference>
<sequence length="1095" mass="128983">GGTIYGVSKKANLHMIAIDYTVESILKGFDYVSQYGIPHKTILNLSLRGTSYSKIEYNKLQELIQNNIIVIAGAGNDEKNCCGDKYSEEFYAMAGYRTAIIVGATDNNIENNEYKKASYSNYGDCVDIYAPGDVTYPYIFDGSTKDYTWIAASIMSEHPEIKFNNELMKKKLIEMSIKDVIVDLKKKGSKDTPNRFINNGKRSIYSPDDGNIYCGILSNNKTLSCLDGCCNKEGKCVNFQNDPWNQCLIENGCQSEFGYCTSKNKSVNECENELKEYEECLIDISSDMDKEDLMNKCLIIKSNRCDTFYKHQFTNQSVCSIAKYNYNNNNNNNNNNNSYNTSFDFIKNYNQEKYKKYINLCDENLDNYKEECLNNISHIEQYRKCGKILKSEFDINIHLDELLDVCNNYDFNTCFNLYENATEIISEIPSCSYIKNNYSLDTIFYDLLSFNNLEDKYEIDKHFYSVYCKKAYTCENELKEFEECQFEITYNMNDDNEIINKCKMINSDKCQKLYYLQDNENSECRTVPDQFELDYNYNLWKYKEMDYICEHHNIKNYESECNEYLSDYTKCFENDINQLYLDDPNSYELSQSCSDFKSKECIEFYKNPESIINEIPSCSNLNKLSSIDFIFDNLLNTDTSTLQYYNKTFNEICEKIPKKNEEPTDSIEPTNTVEISVDWCENELEELKKFENYEKCLINISTDMNDKDILIQCNKFINNQCDIVYNELLNVKSECPSVNDQYSLIIKDFNEEKLNENNDICNEIIYKYEYECNKSFDKYEKCFYNNIEYLYYDNPNSNQLKYECKYFKSDECNNVYENIDEIIKENTSCSLLKEVFTSNSEYNNIYINNDAINEIFETCTNICENVNSNNNENELMESCEKELKIHKECPLNINSDMNDDELLDKCEIFKRDSCLEFYEDLCNGDSSCLLIKDQEFETINNFNWEKYNEFDNICFSIIDQYENECKDGLSIYNKCFDKDLEEIYKQDPNSKEFQQGCLDLQTEECIKFYKNPKDVLKEIPSCFTYSEHFSPDDLLYLTTFHHYYEFKDNYKLYKRLYYIFINLKMKSQSIIEFILALSLPMTVVGENSTVNNWSI</sequence>
<gene>
    <name evidence="5" type="ORF">BCR32DRAFT_282669</name>
</gene>
<dbReference type="PANTHER" id="PTHR43806:SF66">
    <property type="entry name" value="SERIN ENDOPEPTIDASE"/>
    <property type="match status" value="1"/>
</dbReference>
<proteinExistence type="inferred from homology"/>
<reference evidence="5 6" key="2">
    <citation type="submission" date="2016-08" db="EMBL/GenBank/DDBJ databases">
        <title>Pervasive Adenine N6-methylation of Active Genes in Fungi.</title>
        <authorList>
            <consortium name="DOE Joint Genome Institute"/>
            <person name="Mondo S.J."/>
            <person name="Dannebaum R.O."/>
            <person name="Kuo R.C."/>
            <person name="Labutti K."/>
            <person name="Haridas S."/>
            <person name="Kuo A."/>
            <person name="Salamov A."/>
            <person name="Ahrendt S.R."/>
            <person name="Lipzen A."/>
            <person name="Sullivan W."/>
            <person name="Andreopoulos W.B."/>
            <person name="Clum A."/>
            <person name="Lindquist E."/>
            <person name="Daum C."/>
            <person name="Ramamoorthy G.K."/>
            <person name="Gryganskyi A."/>
            <person name="Culley D."/>
            <person name="Magnuson J.K."/>
            <person name="James T.Y."/>
            <person name="O'Malley M.A."/>
            <person name="Stajich J.E."/>
            <person name="Spatafora J.W."/>
            <person name="Visel A."/>
            <person name="Grigoriev I.V."/>
        </authorList>
    </citation>
    <scope>NUCLEOTIDE SEQUENCE [LARGE SCALE GENOMIC DNA]</scope>
    <source>
        <strain evidence="5 6">S4</strain>
    </source>
</reference>
<keyword evidence="3" id="KW-0378">Hydrolase</keyword>
<dbReference type="InterPro" id="IPR000209">
    <property type="entry name" value="Peptidase_S8/S53_dom"/>
</dbReference>